<keyword evidence="6" id="KW-0812">Transmembrane</keyword>
<keyword evidence="6" id="KW-0472">Membrane</keyword>
<keyword evidence="6" id="KW-1133">Transmembrane helix</keyword>
<evidence type="ECO:0000256" key="3">
    <source>
        <dbReference type="ARBA" id="ARBA00013194"/>
    </source>
</evidence>
<comment type="catalytic activity">
    <reaction evidence="1">
        <text>[protein]-peptidylproline (omega=180) = [protein]-peptidylproline (omega=0)</text>
        <dbReference type="Rhea" id="RHEA:16237"/>
        <dbReference type="Rhea" id="RHEA-COMP:10747"/>
        <dbReference type="Rhea" id="RHEA-COMP:10748"/>
        <dbReference type="ChEBI" id="CHEBI:83833"/>
        <dbReference type="ChEBI" id="CHEBI:83834"/>
        <dbReference type="EC" id="5.2.1.8"/>
    </reaction>
</comment>
<evidence type="ECO:0000256" key="5">
    <source>
        <dbReference type="PROSITE-ProRule" id="PRU00278"/>
    </source>
</evidence>
<reference evidence="8 9" key="1">
    <citation type="submission" date="2019-03" db="EMBL/GenBank/DDBJ databases">
        <title>Genomic Encyclopedia of Type Strains, Phase IV (KMG-IV): sequencing the most valuable type-strain genomes for metagenomic binning, comparative biology and taxonomic classification.</title>
        <authorList>
            <person name="Goeker M."/>
        </authorList>
    </citation>
    <scope>NUCLEOTIDE SEQUENCE [LARGE SCALE GENOMIC DNA]</scope>
    <source>
        <strain evidence="8 9">DSM 13587</strain>
    </source>
</reference>
<protein>
    <recommendedName>
        <fullName evidence="3">peptidylprolyl isomerase</fullName>
        <ecNumber evidence="3">5.2.1.8</ecNumber>
    </recommendedName>
</protein>
<dbReference type="EMBL" id="SMAO01000007">
    <property type="protein sequence ID" value="TCT19738.1"/>
    <property type="molecule type" value="Genomic_DNA"/>
</dbReference>
<dbReference type="InterPro" id="IPR027304">
    <property type="entry name" value="Trigger_fact/SurA_dom_sf"/>
</dbReference>
<comment type="caution">
    <text evidence="8">The sequence shown here is derived from an EMBL/GenBank/DDBJ whole genome shotgun (WGS) entry which is preliminary data.</text>
</comment>
<evidence type="ECO:0000313" key="8">
    <source>
        <dbReference type="EMBL" id="TCT19738.1"/>
    </source>
</evidence>
<feature type="transmembrane region" description="Helical" evidence="6">
    <location>
        <begin position="12"/>
        <end position="31"/>
    </location>
</feature>
<dbReference type="PANTHER" id="PTHR47245:SF2">
    <property type="entry name" value="PEPTIDYL-PROLYL CIS-TRANS ISOMERASE HP_0175-RELATED"/>
    <property type="match status" value="1"/>
</dbReference>
<dbReference type="PROSITE" id="PS50198">
    <property type="entry name" value="PPIC_PPIASE_2"/>
    <property type="match status" value="1"/>
</dbReference>
<evidence type="ECO:0000259" key="7">
    <source>
        <dbReference type="PROSITE" id="PS50198"/>
    </source>
</evidence>
<dbReference type="AlphaFoldDB" id="A0A4R3MTH7"/>
<proteinExistence type="inferred from homology"/>
<keyword evidence="4 5" id="KW-0697">Rotamase</keyword>
<feature type="domain" description="PpiC" evidence="7">
    <location>
        <begin position="179"/>
        <end position="277"/>
    </location>
</feature>
<organism evidence="8 9">
    <name type="scientific">Thiobaca trueperi</name>
    <dbReference type="NCBI Taxonomy" id="127458"/>
    <lineage>
        <taxon>Bacteria</taxon>
        <taxon>Pseudomonadati</taxon>
        <taxon>Pseudomonadota</taxon>
        <taxon>Gammaproteobacteria</taxon>
        <taxon>Chromatiales</taxon>
        <taxon>Chromatiaceae</taxon>
        <taxon>Thiobaca</taxon>
    </lineage>
</organism>
<evidence type="ECO:0000313" key="9">
    <source>
        <dbReference type="Proteomes" id="UP000295717"/>
    </source>
</evidence>
<name>A0A4R3MTH7_9GAMM</name>
<dbReference type="EC" id="5.2.1.8" evidence="3"/>
<sequence length="340" mass="38747">MNEPLRWQWLRHPVLHFVLIGVILYGASLLWSPSVPEQPPAQREPVVISAARIETMQTDFARRWGTRPTPEQLSALIAQAVDEELLYREARLLALDFEDSSVRRRLVEKMRAVSDRPGRSPDELVREAHALGLDDDIVVRRLLMEKMRLVLAQDPMAPPLTETDLRDYLHRHRDRFEQPDELTFSHIFLSKSAHGADLEGDAQRMLAQLRARSTPLSVALEWSDPFLLGQQIRAYSQNRLTARFGKSFAEQVFTLQPGNWSPPIASPYGLHLVWVEEKTAPRLPELATVWRQVAEGAQKERADAQLAQGMAALRKRYEIRIDGRTDPSARDAALTSPPRP</sequence>
<dbReference type="Proteomes" id="UP000295717">
    <property type="component" value="Unassembled WGS sequence"/>
</dbReference>
<evidence type="ECO:0000256" key="2">
    <source>
        <dbReference type="ARBA" id="ARBA00007656"/>
    </source>
</evidence>
<evidence type="ECO:0000256" key="1">
    <source>
        <dbReference type="ARBA" id="ARBA00000971"/>
    </source>
</evidence>
<dbReference type="InterPro" id="IPR050245">
    <property type="entry name" value="PrsA_foldase"/>
</dbReference>
<dbReference type="PANTHER" id="PTHR47245">
    <property type="entry name" value="PEPTIDYLPROLYL ISOMERASE"/>
    <property type="match status" value="1"/>
</dbReference>
<evidence type="ECO:0000256" key="4">
    <source>
        <dbReference type="ARBA" id="ARBA00023110"/>
    </source>
</evidence>
<dbReference type="Gene3D" id="3.10.50.40">
    <property type="match status" value="1"/>
</dbReference>
<dbReference type="InterPro" id="IPR000297">
    <property type="entry name" value="PPIase_PpiC"/>
</dbReference>
<dbReference type="SUPFAM" id="SSF54534">
    <property type="entry name" value="FKBP-like"/>
    <property type="match status" value="1"/>
</dbReference>
<dbReference type="InterPro" id="IPR046357">
    <property type="entry name" value="PPIase_dom_sf"/>
</dbReference>
<dbReference type="SUPFAM" id="SSF109998">
    <property type="entry name" value="Triger factor/SurA peptide-binding domain-like"/>
    <property type="match status" value="1"/>
</dbReference>
<gene>
    <name evidence="8" type="ORF">EDC35_10766</name>
</gene>
<keyword evidence="5 8" id="KW-0413">Isomerase</keyword>
<dbReference type="Pfam" id="PF13145">
    <property type="entry name" value="Rotamase_2"/>
    <property type="match status" value="1"/>
</dbReference>
<dbReference type="OrthoDB" id="196786at2"/>
<keyword evidence="9" id="KW-1185">Reference proteome</keyword>
<dbReference type="RefSeq" id="WP_132977790.1">
    <property type="nucleotide sequence ID" value="NZ_SMAO01000007.1"/>
</dbReference>
<comment type="similarity">
    <text evidence="2">Belongs to the PpiC/parvulin rotamase family.</text>
</comment>
<dbReference type="GO" id="GO:0003755">
    <property type="term" value="F:peptidyl-prolyl cis-trans isomerase activity"/>
    <property type="evidence" value="ECO:0007669"/>
    <property type="project" value="UniProtKB-KW"/>
</dbReference>
<accession>A0A4R3MTH7</accession>
<evidence type="ECO:0000256" key="6">
    <source>
        <dbReference type="SAM" id="Phobius"/>
    </source>
</evidence>